<dbReference type="OrthoDB" id="4329349at2759"/>
<evidence type="ECO:0000256" key="4">
    <source>
        <dbReference type="ARBA" id="ARBA00023136"/>
    </source>
</evidence>
<keyword evidence="10" id="KW-1185">Reference proteome</keyword>
<feature type="transmembrane region" description="Helical" evidence="7">
    <location>
        <begin position="83"/>
        <end position="109"/>
    </location>
</feature>
<comment type="subcellular location">
    <subcellularLocation>
        <location evidence="1">Membrane</location>
        <topology evidence="1">Multi-pass membrane protein</topology>
    </subcellularLocation>
</comment>
<gene>
    <name evidence="9" type="ORF">BP5796_01594</name>
</gene>
<proteinExistence type="inferred from homology"/>
<evidence type="ECO:0000256" key="1">
    <source>
        <dbReference type="ARBA" id="ARBA00004141"/>
    </source>
</evidence>
<dbReference type="AlphaFoldDB" id="A0A3D8T100"/>
<evidence type="ECO:0000313" key="9">
    <source>
        <dbReference type="EMBL" id="RDW92200.1"/>
    </source>
</evidence>
<dbReference type="Pfam" id="PF20684">
    <property type="entry name" value="Fung_rhodopsin"/>
    <property type="match status" value="1"/>
</dbReference>
<evidence type="ECO:0000256" key="6">
    <source>
        <dbReference type="SAM" id="MobiDB-lite"/>
    </source>
</evidence>
<dbReference type="InterPro" id="IPR052337">
    <property type="entry name" value="SAT4-like"/>
</dbReference>
<reference evidence="9 10" key="1">
    <citation type="journal article" date="2018" name="IMA Fungus">
        <title>IMA Genome-F 9: Draft genome sequence of Annulohypoxylon stygium, Aspergillus mulundensis, Berkeleyomyces basicola (syn. Thielaviopsis basicola), Ceratocystis smalleyi, two Cercospora beticola strains, Coleophoma cylindrospora, Fusarium fracticaudum, Phialophora cf. hyalina, and Morchella septimelata.</title>
        <authorList>
            <person name="Wingfield B.D."/>
            <person name="Bills G.F."/>
            <person name="Dong Y."/>
            <person name="Huang W."/>
            <person name="Nel W.J."/>
            <person name="Swalarsk-Parry B.S."/>
            <person name="Vaghefi N."/>
            <person name="Wilken P.M."/>
            <person name="An Z."/>
            <person name="de Beer Z.W."/>
            <person name="De Vos L."/>
            <person name="Chen L."/>
            <person name="Duong T.A."/>
            <person name="Gao Y."/>
            <person name="Hammerbacher A."/>
            <person name="Kikkert J.R."/>
            <person name="Li Y."/>
            <person name="Li H."/>
            <person name="Li K."/>
            <person name="Li Q."/>
            <person name="Liu X."/>
            <person name="Ma X."/>
            <person name="Naidoo K."/>
            <person name="Pethybridge S.J."/>
            <person name="Sun J."/>
            <person name="Steenkamp E.T."/>
            <person name="van der Nest M.A."/>
            <person name="van Wyk S."/>
            <person name="Wingfield M.J."/>
            <person name="Xiong C."/>
            <person name="Yue Q."/>
            <person name="Zhang X."/>
        </authorList>
    </citation>
    <scope>NUCLEOTIDE SEQUENCE [LARGE SCALE GENOMIC DNA]</scope>
    <source>
        <strain evidence="9 10">BP5796</strain>
    </source>
</reference>
<feature type="transmembrane region" description="Helical" evidence="7">
    <location>
        <begin position="162"/>
        <end position="186"/>
    </location>
</feature>
<feature type="region of interest" description="Disordered" evidence="6">
    <location>
        <begin position="329"/>
        <end position="353"/>
    </location>
</feature>
<organism evidence="9 10">
    <name type="scientific">Coleophoma crateriformis</name>
    <dbReference type="NCBI Taxonomy" id="565419"/>
    <lineage>
        <taxon>Eukaryota</taxon>
        <taxon>Fungi</taxon>
        <taxon>Dikarya</taxon>
        <taxon>Ascomycota</taxon>
        <taxon>Pezizomycotina</taxon>
        <taxon>Leotiomycetes</taxon>
        <taxon>Helotiales</taxon>
        <taxon>Dermateaceae</taxon>
        <taxon>Coleophoma</taxon>
    </lineage>
</organism>
<feature type="transmembrane region" description="Helical" evidence="7">
    <location>
        <begin position="121"/>
        <end position="141"/>
    </location>
</feature>
<comment type="similarity">
    <text evidence="5">Belongs to the SAT4 family.</text>
</comment>
<dbReference type="InterPro" id="IPR049326">
    <property type="entry name" value="Rhodopsin_dom_fungi"/>
</dbReference>
<comment type="caution">
    <text evidence="9">The sequence shown here is derived from an EMBL/GenBank/DDBJ whole genome shotgun (WGS) entry which is preliminary data.</text>
</comment>
<evidence type="ECO:0000256" key="5">
    <source>
        <dbReference type="ARBA" id="ARBA00038359"/>
    </source>
</evidence>
<evidence type="ECO:0000259" key="8">
    <source>
        <dbReference type="Pfam" id="PF20684"/>
    </source>
</evidence>
<keyword evidence="2 7" id="KW-0812">Transmembrane</keyword>
<dbReference type="PANTHER" id="PTHR33048:SF2">
    <property type="entry name" value="SRPK"/>
    <property type="match status" value="1"/>
</dbReference>
<sequence>MYSLQLELWVEYGIGTLVFLLRFYARIKVVGFRELQWDDFFALVALVSDQPGRRNGSFVGLDDASAAALTDAQVAKLEFGSKVLFCGWISYTSMIWSMKAVLLCFYHRLTLGLWQQKFIRVMKYVLILAYIATILTLFLHCTPIQKNWQVKPYVGDKCAVTVLNYIMIAVMNVTTDLCLLAIPIPLLWTVRLPVAKKLLIGVLLCSGVFVVTAALLRCILSLLDIRHINNSTIWAIRETFVSVVATSAPAIKPLFNKDRWLASTISRSGSKHKFLKFGDEAESGGTIGSKITVTSNPTIRDNVHPGAAWEPSRPGYKDPDQTELLPFTRPKIDERSYNPPPPPPIPRPADEENQQATVEAIQVTRVFTADGRFQSSDVKVPPITVSRDASVSSRPYRPSSAPGRGSTYSWTQNRPGNFTEISAGSGAGENGSGKKKASKVSRLLGVHLGL</sequence>
<feature type="transmembrane region" description="Helical" evidence="7">
    <location>
        <begin position="198"/>
        <end position="220"/>
    </location>
</feature>
<feature type="region of interest" description="Disordered" evidence="6">
    <location>
        <begin position="386"/>
        <end position="440"/>
    </location>
</feature>
<feature type="compositionally biased region" description="Polar residues" evidence="6">
    <location>
        <begin position="406"/>
        <end position="420"/>
    </location>
</feature>
<accession>A0A3D8T100</accession>
<dbReference type="GO" id="GO:0016020">
    <property type="term" value="C:membrane"/>
    <property type="evidence" value="ECO:0007669"/>
    <property type="project" value="UniProtKB-SubCell"/>
</dbReference>
<evidence type="ECO:0000313" key="10">
    <source>
        <dbReference type="Proteomes" id="UP000256328"/>
    </source>
</evidence>
<feature type="domain" description="Rhodopsin" evidence="8">
    <location>
        <begin position="21"/>
        <end position="257"/>
    </location>
</feature>
<feature type="transmembrane region" description="Helical" evidence="7">
    <location>
        <begin position="6"/>
        <end position="25"/>
    </location>
</feature>
<evidence type="ECO:0000256" key="3">
    <source>
        <dbReference type="ARBA" id="ARBA00022989"/>
    </source>
</evidence>
<evidence type="ECO:0000256" key="7">
    <source>
        <dbReference type="SAM" id="Phobius"/>
    </source>
</evidence>
<evidence type="ECO:0000256" key="2">
    <source>
        <dbReference type="ARBA" id="ARBA00022692"/>
    </source>
</evidence>
<protein>
    <recommendedName>
        <fullName evidence="8">Rhodopsin domain-containing protein</fullName>
    </recommendedName>
</protein>
<feature type="compositionally biased region" description="Pro residues" evidence="6">
    <location>
        <begin position="338"/>
        <end position="347"/>
    </location>
</feature>
<dbReference type="EMBL" id="PDLN01000002">
    <property type="protein sequence ID" value="RDW92200.1"/>
    <property type="molecule type" value="Genomic_DNA"/>
</dbReference>
<keyword evidence="3 7" id="KW-1133">Transmembrane helix</keyword>
<dbReference type="PANTHER" id="PTHR33048">
    <property type="entry name" value="PTH11-LIKE INTEGRAL MEMBRANE PROTEIN (AFU_ORTHOLOGUE AFUA_5G11245)"/>
    <property type="match status" value="1"/>
</dbReference>
<dbReference type="Proteomes" id="UP000256328">
    <property type="component" value="Unassembled WGS sequence"/>
</dbReference>
<name>A0A3D8T100_9HELO</name>
<keyword evidence="4 7" id="KW-0472">Membrane</keyword>